<keyword evidence="2" id="KW-1133">Transmembrane helix</keyword>
<dbReference type="eggNOG" id="COG2456">
    <property type="taxonomic scope" value="Bacteria"/>
</dbReference>
<keyword evidence="1" id="KW-0175">Coiled coil</keyword>
<dbReference type="Proteomes" id="UP000010296">
    <property type="component" value="Unassembled WGS sequence"/>
</dbReference>
<feature type="coiled-coil region" evidence="1">
    <location>
        <begin position="72"/>
        <end position="99"/>
    </location>
</feature>
<keyword evidence="4" id="KW-1185">Reference proteome</keyword>
<accession>E6LFH4</accession>
<dbReference type="AlphaFoldDB" id="E6LFH4"/>
<proteinExistence type="predicted"/>
<dbReference type="InterPro" id="IPR019277">
    <property type="entry name" value="DUF2304"/>
</dbReference>
<evidence type="ECO:0000313" key="4">
    <source>
        <dbReference type="Proteomes" id="UP000010296"/>
    </source>
</evidence>
<reference evidence="3 4" key="1">
    <citation type="submission" date="2010-12" db="EMBL/GenBank/DDBJ databases">
        <authorList>
            <person name="Muzny D."/>
            <person name="Qin X."/>
            <person name="Deng J."/>
            <person name="Jiang H."/>
            <person name="Liu Y."/>
            <person name="Qu J."/>
            <person name="Song X.-Z."/>
            <person name="Zhang L."/>
            <person name="Thornton R."/>
            <person name="Coyle M."/>
            <person name="Francisco L."/>
            <person name="Jackson L."/>
            <person name="Javaid M."/>
            <person name="Korchina V."/>
            <person name="Kovar C."/>
            <person name="Mata R."/>
            <person name="Mathew T."/>
            <person name="Ngo R."/>
            <person name="Nguyen L."/>
            <person name="Nguyen N."/>
            <person name="Okwuonu G."/>
            <person name="Ongeri F."/>
            <person name="Pham C."/>
            <person name="Simmons D."/>
            <person name="Wilczek-Boney K."/>
            <person name="Hale W."/>
            <person name="Jakkamsetti A."/>
            <person name="Pham P."/>
            <person name="Ruth R."/>
            <person name="San Lucas F."/>
            <person name="Warren J."/>
            <person name="Zhang J."/>
            <person name="Zhao Z."/>
            <person name="Zhou C."/>
            <person name="Zhu D."/>
            <person name="Lee S."/>
            <person name="Bess C."/>
            <person name="Blankenburg K."/>
            <person name="Forbes L."/>
            <person name="Fu Q."/>
            <person name="Gubbala S."/>
            <person name="Hirani K."/>
            <person name="Jayaseelan J.C."/>
            <person name="Lara F."/>
            <person name="Munidasa M."/>
            <person name="Palculict T."/>
            <person name="Patil S."/>
            <person name="Pu L.-L."/>
            <person name="Saada N."/>
            <person name="Tang L."/>
            <person name="Weissenberger G."/>
            <person name="Zhu Y."/>
            <person name="Hemphill L."/>
            <person name="Shang Y."/>
            <person name="Youmans B."/>
            <person name="Ayvaz T."/>
            <person name="Ross M."/>
            <person name="Santibanez J."/>
            <person name="Aqrawi P."/>
            <person name="Gross S."/>
            <person name="Joshi V."/>
            <person name="Fowler G."/>
            <person name="Nazareth L."/>
            <person name="Reid J."/>
            <person name="Worley K."/>
            <person name="Petrosino J."/>
            <person name="Highlander S."/>
            <person name="Gibbs R."/>
        </authorList>
    </citation>
    <scope>NUCLEOTIDE SEQUENCE [LARGE SCALE GENOMIC DNA]</scope>
    <source>
        <strain evidence="4">DSM 15952 / CCUG 50447 / LMG 22039 / TP 1.5</strain>
    </source>
</reference>
<dbReference type="EMBL" id="AEPV01000040">
    <property type="protein sequence ID" value="EFU74044.1"/>
    <property type="molecule type" value="Genomic_DNA"/>
</dbReference>
<comment type="caution">
    <text evidence="3">The sequence shown here is derived from an EMBL/GenBank/DDBJ whole genome shotgun (WGS) entry which is preliminary data.</text>
</comment>
<protein>
    <submittedName>
        <fullName evidence="3">Uncharacterized protein</fullName>
    </submittedName>
</protein>
<evidence type="ECO:0000313" key="3">
    <source>
        <dbReference type="EMBL" id="EFU74044.1"/>
    </source>
</evidence>
<name>E6LFH4_ENTI1</name>
<dbReference type="HOGENOM" id="CLU_2283285_0_0_9"/>
<feature type="non-terminal residue" evidence="3">
    <location>
        <position position="1"/>
    </location>
</feature>
<evidence type="ECO:0000256" key="1">
    <source>
        <dbReference type="SAM" id="Coils"/>
    </source>
</evidence>
<keyword evidence="2" id="KW-0812">Transmembrane</keyword>
<dbReference type="Pfam" id="PF10066">
    <property type="entry name" value="DUF2304"/>
    <property type="match status" value="1"/>
</dbReference>
<dbReference type="STRING" id="888064.HMPREF9088_1114"/>
<sequence length="101" mass="11543">IFAAYYFIMTVKLIKSDSAEIYQMNKWLFLSVILVIGALFPGFGTFVAHILGVTTLTSLALYILTAFLIIVSLEYQIELSKKKKQLKKLTQEISIMNKKIY</sequence>
<keyword evidence="2" id="KW-0472">Membrane</keyword>
<feature type="transmembrane region" description="Helical" evidence="2">
    <location>
        <begin position="27"/>
        <end position="53"/>
    </location>
</feature>
<evidence type="ECO:0000256" key="2">
    <source>
        <dbReference type="SAM" id="Phobius"/>
    </source>
</evidence>
<dbReference type="RefSeq" id="WP_007208132.1">
    <property type="nucleotide sequence ID" value="NZ_GL622241.1"/>
</dbReference>
<gene>
    <name evidence="3" type="ORF">HMPREF9088_1114</name>
</gene>
<organism evidence="3 4">
    <name type="scientific">Enterococcus italicus (strain DSM 15952 / CCUG 50447 / LMG 22039 / TP 1.5)</name>
    <dbReference type="NCBI Taxonomy" id="888064"/>
    <lineage>
        <taxon>Bacteria</taxon>
        <taxon>Bacillati</taxon>
        <taxon>Bacillota</taxon>
        <taxon>Bacilli</taxon>
        <taxon>Lactobacillales</taxon>
        <taxon>Enterococcaceae</taxon>
        <taxon>Enterococcus</taxon>
    </lineage>
</organism>
<feature type="transmembrane region" description="Helical" evidence="2">
    <location>
        <begin position="59"/>
        <end position="77"/>
    </location>
</feature>